<comment type="caution">
    <text evidence="2">The sequence shown here is derived from an EMBL/GenBank/DDBJ whole genome shotgun (WGS) entry which is preliminary data.</text>
</comment>
<dbReference type="RefSeq" id="WP_008278127.1">
    <property type="nucleotide sequence ID" value="NZ_AAXW01000067.1"/>
</dbReference>
<dbReference type="eggNOG" id="ENOG5033FH5">
    <property type="taxonomic scope" value="Bacteria"/>
</dbReference>
<name>A3IXL7_9CHRO</name>
<keyword evidence="1" id="KW-0175">Coiled coil</keyword>
<dbReference type="OrthoDB" id="428010at2"/>
<evidence type="ECO:0008006" key="4">
    <source>
        <dbReference type="Google" id="ProtNLM"/>
    </source>
</evidence>
<reference evidence="2 3" key="1">
    <citation type="submission" date="2007-03" db="EMBL/GenBank/DDBJ databases">
        <authorList>
            <person name="Stal L."/>
            <person name="Ferriera S."/>
            <person name="Johnson J."/>
            <person name="Kravitz S."/>
            <person name="Beeson K."/>
            <person name="Sutton G."/>
            <person name="Rogers Y.-H."/>
            <person name="Friedman R."/>
            <person name="Frazier M."/>
            <person name="Venter J.C."/>
        </authorList>
    </citation>
    <scope>NUCLEOTIDE SEQUENCE [LARGE SCALE GENOMIC DNA]</scope>
    <source>
        <strain evidence="2 3">CCY0110</strain>
    </source>
</reference>
<evidence type="ECO:0000313" key="2">
    <source>
        <dbReference type="EMBL" id="EAZ88773.1"/>
    </source>
</evidence>
<gene>
    <name evidence="2" type="ORF">CY0110_09395</name>
</gene>
<dbReference type="Proteomes" id="UP000003781">
    <property type="component" value="Unassembled WGS sequence"/>
</dbReference>
<dbReference type="EMBL" id="AAXW01000067">
    <property type="protein sequence ID" value="EAZ88773.1"/>
    <property type="molecule type" value="Genomic_DNA"/>
</dbReference>
<evidence type="ECO:0000313" key="3">
    <source>
        <dbReference type="Proteomes" id="UP000003781"/>
    </source>
</evidence>
<organism evidence="2 3">
    <name type="scientific">Crocosphaera chwakensis CCY0110</name>
    <dbReference type="NCBI Taxonomy" id="391612"/>
    <lineage>
        <taxon>Bacteria</taxon>
        <taxon>Bacillati</taxon>
        <taxon>Cyanobacteriota</taxon>
        <taxon>Cyanophyceae</taxon>
        <taxon>Oscillatoriophycideae</taxon>
        <taxon>Chroococcales</taxon>
        <taxon>Aphanothecaceae</taxon>
        <taxon>Crocosphaera</taxon>
        <taxon>Crocosphaera chwakensis</taxon>
    </lineage>
</organism>
<evidence type="ECO:0000256" key="1">
    <source>
        <dbReference type="SAM" id="Coils"/>
    </source>
</evidence>
<dbReference type="AlphaFoldDB" id="A3IXL7"/>
<sequence>MTQSNHTLWNISQEIIELENLINQLQESEELNEEEKEVKINQLFSNWLNADTQFDEKAEKVAHYIKYLEAITEARKAEAKRIRVLASMSEKQGDKLRKYLIKEMQRVNKTKIEGVTCKLSMRKKQPSICLKVEPEELPDEFKRVKIEPNLTEIRKALKSEKDIDWAFFDDDEDYSLTIK</sequence>
<dbReference type="InterPro" id="IPR008840">
    <property type="entry name" value="Sipho_Gp157"/>
</dbReference>
<protein>
    <recommendedName>
        <fullName evidence="4">Siphovirus Gp157</fullName>
    </recommendedName>
</protein>
<proteinExistence type="predicted"/>
<feature type="coiled-coil region" evidence="1">
    <location>
        <begin position="8"/>
        <end position="41"/>
    </location>
</feature>
<keyword evidence="3" id="KW-1185">Reference proteome</keyword>
<dbReference type="Pfam" id="PF05565">
    <property type="entry name" value="Sipho_Gp157"/>
    <property type="match status" value="1"/>
</dbReference>
<accession>A3IXL7</accession>